<dbReference type="AlphaFoldDB" id="A0A7V3ZSP5"/>
<dbReference type="InterPro" id="IPR023828">
    <property type="entry name" value="Peptidase_S8_Ser-AS"/>
</dbReference>
<organism evidence="7">
    <name type="scientific">candidate division WOR-3 bacterium</name>
    <dbReference type="NCBI Taxonomy" id="2052148"/>
    <lineage>
        <taxon>Bacteria</taxon>
        <taxon>Bacteria division WOR-3</taxon>
    </lineage>
</organism>
<dbReference type="InterPro" id="IPR036852">
    <property type="entry name" value="Peptidase_S8/S53_dom_sf"/>
</dbReference>
<dbReference type="PROSITE" id="PS00138">
    <property type="entry name" value="SUBTILASE_SER"/>
    <property type="match status" value="1"/>
</dbReference>
<dbReference type="PANTHER" id="PTHR43399:SF4">
    <property type="entry name" value="CELL WALL-ASSOCIATED PROTEASE"/>
    <property type="match status" value="1"/>
</dbReference>
<gene>
    <name evidence="7" type="ORF">ENU72_01080</name>
</gene>
<dbReference type="InterPro" id="IPR015500">
    <property type="entry name" value="Peptidase_S8_subtilisin-rel"/>
</dbReference>
<evidence type="ECO:0000313" key="7">
    <source>
        <dbReference type="EMBL" id="HGK53600.1"/>
    </source>
</evidence>
<dbReference type="PROSITE" id="PS51892">
    <property type="entry name" value="SUBTILASE"/>
    <property type="match status" value="1"/>
</dbReference>
<dbReference type="InterPro" id="IPR008979">
    <property type="entry name" value="Galactose-bd-like_sf"/>
</dbReference>
<feature type="active site" description="Charge relay system" evidence="5">
    <location>
        <position position="309"/>
    </location>
</feature>
<dbReference type="InterPro" id="IPR051048">
    <property type="entry name" value="Peptidase_S8/S53_subtilisin"/>
</dbReference>
<dbReference type="PANTHER" id="PTHR43399">
    <property type="entry name" value="SUBTILISIN-RELATED"/>
    <property type="match status" value="1"/>
</dbReference>
<dbReference type="GO" id="GO:0004252">
    <property type="term" value="F:serine-type endopeptidase activity"/>
    <property type="evidence" value="ECO:0007669"/>
    <property type="project" value="UniProtKB-UniRule"/>
</dbReference>
<keyword evidence="4 5" id="KW-0720">Serine protease</keyword>
<evidence type="ECO:0000256" key="1">
    <source>
        <dbReference type="ARBA" id="ARBA00011073"/>
    </source>
</evidence>
<feature type="active site" description="Charge relay system" evidence="5">
    <location>
        <position position="266"/>
    </location>
</feature>
<dbReference type="Gene3D" id="2.60.120.380">
    <property type="match status" value="1"/>
</dbReference>
<keyword evidence="3 5" id="KW-0378">Hydrolase</keyword>
<name>A0A7V3ZSP5_UNCW3</name>
<protein>
    <recommendedName>
        <fullName evidence="6">Peptidase S8/S53 domain-containing protein</fullName>
    </recommendedName>
</protein>
<evidence type="ECO:0000256" key="5">
    <source>
        <dbReference type="PROSITE-ProRule" id="PRU01240"/>
    </source>
</evidence>
<dbReference type="Gene3D" id="2.60.40.4070">
    <property type="match status" value="1"/>
</dbReference>
<dbReference type="EMBL" id="DTDP01000045">
    <property type="protein sequence ID" value="HGK53600.1"/>
    <property type="molecule type" value="Genomic_DNA"/>
</dbReference>
<comment type="similarity">
    <text evidence="1 5">Belongs to the peptidase S8 family.</text>
</comment>
<evidence type="ECO:0000256" key="4">
    <source>
        <dbReference type="ARBA" id="ARBA00022825"/>
    </source>
</evidence>
<dbReference type="InterPro" id="IPR000209">
    <property type="entry name" value="Peptidase_S8/S53_dom"/>
</dbReference>
<feature type="domain" description="Peptidase S8/S53" evidence="6">
    <location>
        <begin position="257"/>
        <end position="573"/>
    </location>
</feature>
<reference evidence="7" key="1">
    <citation type="journal article" date="2020" name="mSystems">
        <title>Genome- and Community-Level Interaction Insights into Carbon Utilization and Element Cycling Functions of Hydrothermarchaeota in Hydrothermal Sediment.</title>
        <authorList>
            <person name="Zhou Z."/>
            <person name="Liu Y."/>
            <person name="Xu W."/>
            <person name="Pan J."/>
            <person name="Luo Z.H."/>
            <person name="Li M."/>
        </authorList>
    </citation>
    <scope>NUCLEOTIDE SEQUENCE [LARGE SCALE GENOMIC DNA]</scope>
    <source>
        <strain evidence="7">SpSt-695</strain>
    </source>
</reference>
<evidence type="ECO:0000256" key="3">
    <source>
        <dbReference type="ARBA" id="ARBA00022801"/>
    </source>
</evidence>
<dbReference type="GO" id="GO:0006508">
    <property type="term" value="P:proteolysis"/>
    <property type="evidence" value="ECO:0007669"/>
    <property type="project" value="UniProtKB-KW"/>
</dbReference>
<dbReference type="SUPFAM" id="SSF49785">
    <property type="entry name" value="Galactose-binding domain-like"/>
    <property type="match status" value="1"/>
</dbReference>
<accession>A0A7V3ZSP5</accession>
<dbReference type="CDD" id="cd04842">
    <property type="entry name" value="Peptidases_S8_Kp43_protease"/>
    <property type="match status" value="1"/>
</dbReference>
<evidence type="ECO:0000259" key="6">
    <source>
        <dbReference type="Pfam" id="PF00082"/>
    </source>
</evidence>
<feature type="active site" description="Charge relay system" evidence="5">
    <location>
        <position position="508"/>
    </location>
</feature>
<dbReference type="PRINTS" id="PR00723">
    <property type="entry name" value="SUBTILISIN"/>
</dbReference>
<sequence>MKGKVLMVVGLFIGLSYSYPISLDKIKFDPLKEIPNIPEELKAEKDNDVFLLQLNGPIIREWKNILKEKGVKIYAYIPEFAYLVKIEPQKIEEIKNLDFVRWIGDYHPYYKIHPECEKIKEVQKTGILTKDYGFKEIYDPLYINLPDLKSFVIYLLPDADINKISLELSKISEIKQVLPYPSNRIIIWTSLKNLNSIAKIKEVYHIFPYYPKTLFNSTTKYVLQSYVLTVQANETPLPGGDTVVSGSLPVWNRNIKGQGQIVTVMDTGVDYYSCWFRDPNNNPPGPNHIVIYDYTNEGGDLQDDSNCAHGTHVSGTVAGDPTRGGANSVAEYQGHAYMGKIYMQDIGYYSGYQCALNITNFYNSVNTAYNKGSRIHTNSWGYTGANGQYQYEAIDVDVFSFSHQDFLFTFAAGNSGPSSGTVCPPSTGKNCISVGSTWRHSYDGTADNISDWSSRGPTVDNRYKPDLMTPGGRATQQTDPWRYFITSAYPADQWGQQTCRIGGMVGTSMATPACAGVATLVRQYYSKGFYPSGEANPNDSIYPSGALIKATLLLSTTDMTGVSGYPNYNEGFGRILLDNSLYFSGDARKLWIDDYKQGIDTGDSVKYYLKVNSSSQSFKIVLVWHDTAAAAGANPTLVNNLNLRVKDPSNQIYWGNYFSNGQSVPGGSPDTRNNVEVFLLNSPQVGVYEITVIGANVPTGAKQSYAITAAGDIEPYVKVYEKEKFIKESFKSKGIVKENAEISYSISSKGFVVLKIYDIQGRVIRRIIEGEKLPGNYKILWDLKDENGERVSKGKYFYKLFINGTPYTRSFIVIE</sequence>
<dbReference type="Gene3D" id="3.40.50.200">
    <property type="entry name" value="Peptidase S8/S53 domain"/>
    <property type="match status" value="1"/>
</dbReference>
<dbReference type="PROSITE" id="PS00137">
    <property type="entry name" value="SUBTILASE_HIS"/>
    <property type="match status" value="1"/>
</dbReference>
<keyword evidence="2 5" id="KW-0645">Protease</keyword>
<evidence type="ECO:0000256" key="2">
    <source>
        <dbReference type="ARBA" id="ARBA00022670"/>
    </source>
</evidence>
<dbReference type="InterPro" id="IPR034058">
    <property type="entry name" value="TagA/B/C/D_pept_dom"/>
</dbReference>
<proteinExistence type="inferred from homology"/>
<comment type="caution">
    <text evidence="7">The sequence shown here is derived from an EMBL/GenBank/DDBJ whole genome shotgun (WGS) entry which is preliminary data.</text>
</comment>
<dbReference type="SUPFAM" id="SSF52743">
    <property type="entry name" value="Subtilisin-like"/>
    <property type="match status" value="1"/>
</dbReference>
<dbReference type="Pfam" id="PF00082">
    <property type="entry name" value="Peptidase_S8"/>
    <property type="match status" value="1"/>
</dbReference>
<dbReference type="InterPro" id="IPR022398">
    <property type="entry name" value="Peptidase_S8_His-AS"/>
</dbReference>